<comment type="cofactor">
    <cofactor evidence="1 7">
        <name>pyridoxal 5'-phosphate</name>
        <dbReference type="ChEBI" id="CHEBI:597326"/>
    </cofactor>
</comment>
<dbReference type="CDD" id="cd00622">
    <property type="entry name" value="PLPDE_III_ODC"/>
    <property type="match status" value="1"/>
</dbReference>
<evidence type="ECO:0000256" key="7">
    <source>
        <dbReference type="PIRSR" id="PIRSR600183-50"/>
    </source>
</evidence>
<feature type="modified residue" description="N6-(pyridoxal phosphate)lysine" evidence="7">
    <location>
        <position position="84"/>
    </location>
</feature>
<feature type="domain" description="Orn/DAP/Arg decarboxylase 2 N-terminal" evidence="8">
    <location>
        <begin position="76"/>
        <end position="292"/>
    </location>
</feature>
<feature type="non-terminal residue" evidence="9">
    <location>
        <position position="1"/>
    </location>
</feature>
<evidence type="ECO:0000256" key="3">
    <source>
        <dbReference type="ARBA" id="ARBA00022898"/>
    </source>
</evidence>
<dbReference type="AlphaFoldDB" id="A0A836FW32"/>
<dbReference type="FunFam" id="3.20.20.10:FF:000005">
    <property type="entry name" value="Ornithine decarboxylase"/>
    <property type="match status" value="1"/>
</dbReference>
<comment type="caution">
    <text evidence="9">The sequence shown here is derived from an EMBL/GenBank/DDBJ whole genome shotgun (WGS) entry which is preliminary data.</text>
</comment>
<protein>
    <submittedName>
        <fullName evidence="9">AZIN2 inhibitor</fullName>
    </submittedName>
</protein>
<dbReference type="PROSITE" id="PS00879">
    <property type="entry name" value="ODR_DC_2_2"/>
    <property type="match status" value="1"/>
</dbReference>
<dbReference type="InterPro" id="IPR022644">
    <property type="entry name" value="De-COase2_N"/>
</dbReference>
<dbReference type="Pfam" id="PF02784">
    <property type="entry name" value="Orn_Arg_deC_N"/>
    <property type="match status" value="1"/>
</dbReference>
<name>A0A836FW32_9HYME</name>
<gene>
    <name evidence="9" type="primary">Azin2</name>
    <name evidence="9" type="ORF">G6Z76_0012059</name>
</gene>
<evidence type="ECO:0000256" key="6">
    <source>
        <dbReference type="ARBA" id="ARBA00037173"/>
    </source>
</evidence>
<accession>A0A836FW32</accession>
<comment type="similarity">
    <text evidence="2">Belongs to the Orn/Lys/Arg decarboxylase class-II family.</text>
</comment>
<evidence type="ECO:0000256" key="2">
    <source>
        <dbReference type="ARBA" id="ARBA00008872"/>
    </source>
</evidence>
<dbReference type="InterPro" id="IPR029066">
    <property type="entry name" value="PLP-binding_barrel"/>
</dbReference>
<evidence type="ECO:0000259" key="8">
    <source>
        <dbReference type="Pfam" id="PF02784"/>
    </source>
</evidence>
<evidence type="ECO:0000256" key="5">
    <source>
        <dbReference type="ARBA" id="ARBA00023239"/>
    </source>
</evidence>
<evidence type="ECO:0000256" key="1">
    <source>
        <dbReference type="ARBA" id="ARBA00001933"/>
    </source>
</evidence>
<dbReference type="Gene3D" id="2.40.37.10">
    <property type="entry name" value="Lyase, Ornithine Decarboxylase, Chain A, domain 1"/>
    <property type="match status" value="1"/>
</dbReference>
<dbReference type="SUPFAM" id="SSF50621">
    <property type="entry name" value="Alanine racemase C-terminal domain-like"/>
    <property type="match status" value="1"/>
</dbReference>
<dbReference type="InterPro" id="IPR002433">
    <property type="entry name" value="Orn_de-COase"/>
</dbReference>
<proteinExistence type="inferred from homology"/>
<keyword evidence="3 7" id="KW-0663">Pyridoxal phosphate</keyword>
<keyword evidence="4" id="KW-0620">Polyamine biosynthesis</keyword>
<keyword evidence="10" id="KW-1185">Reference proteome</keyword>
<dbReference type="PANTHER" id="PTHR11482:SF6">
    <property type="entry name" value="ORNITHINE DECARBOXYLASE 1-RELATED"/>
    <property type="match status" value="1"/>
</dbReference>
<dbReference type="Proteomes" id="UP000669903">
    <property type="component" value="Unassembled WGS sequence"/>
</dbReference>
<evidence type="ECO:0000256" key="4">
    <source>
        <dbReference type="ARBA" id="ARBA00023115"/>
    </source>
</evidence>
<dbReference type="InterPro" id="IPR022657">
    <property type="entry name" value="De-COase2_CS"/>
</dbReference>
<keyword evidence="5" id="KW-0456">Lyase</keyword>
<dbReference type="InterPro" id="IPR009006">
    <property type="entry name" value="Ala_racemase/Decarboxylase_C"/>
</dbReference>
<reference evidence="9" key="1">
    <citation type="submission" date="2020-03" db="EMBL/GenBank/DDBJ databases">
        <title>Relaxed selection underlies rapid genomic changes in the transitions from sociality to social parasitism in ants.</title>
        <authorList>
            <person name="Bi X."/>
        </authorList>
    </citation>
    <scope>NUCLEOTIDE SEQUENCE</scope>
    <source>
        <strain evidence="9">BGI-DK2014a</strain>
        <tissue evidence="9">Whole body</tissue>
    </source>
</reference>
<dbReference type="PRINTS" id="PR01179">
    <property type="entry name" value="ODADCRBXLASE"/>
</dbReference>
<dbReference type="EMBL" id="JAANIC010004582">
    <property type="protein sequence ID" value="KAG5334121.1"/>
    <property type="molecule type" value="Genomic_DNA"/>
</dbReference>
<dbReference type="GO" id="GO:0005737">
    <property type="term" value="C:cytoplasm"/>
    <property type="evidence" value="ECO:0007669"/>
    <property type="project" value="TreeGrafter"/>
</dbReference>
<feature type="active site" description="Proton donor" evidence="7">
    <location>
        <position position="361"/>
    </location>
</feature>
<dbReference type="GO" id="GO:0033387">
    <property type="term" value="P:putrescine biosynthetic process from arginine, via ornithine"/>
    <property type="evidence" value="ECO:0007669"/>
    <property type="project" value="TreeGrafter"/>
</dbReference>
<comment type="function">
    <text evidence="6">Catalyzes the first and rate-limiting step of polyamine biosynthesis that converts ornithine into putrescine, which is the precursor for the polyamines, spermidine and spermine. Polyamines are essential for cell proliferation and are implicated in cellular processes, ranging from DNA replication to apoptosis.</text>
</comment>
<evidence type="ECO:0000313" key="9">
    <source>
        <dbReference type="EMBL" id="KAG5334121.1"/>
    </source>
</evidence>
<feature type="non-terminal residue" evidence="9">
    <location>
        <position position="447"/>
    </location>
</feature>
<dbReference type="InterPro" id="IPR000183">
    <property type="entry name" value="Orn/DAP/Arg_de-COase"/>
</dbReference>
<dbReference type="SUPFAM" id="SSF51419">
    <property type="entry name" value="PLP-binding barrel"/>
    <property type="match status" value="1"/>
</dbReference>
<dbReference type="PANTHER" id="PTHR11482">
    <property type="entry name" value="ARGININE/DIAMINOPIMELATE/ORNITHINE DECARBOXYLASE"/>
    <property type="match status" value="1"/>
</dbReference>
<dbReference type="PRINTS" id="PR01182">
    <property type="entry name" value="ORNDCRBXLASE"/>
</dbReference>
<dbReference type="Gene3D" id="3.20.20.10">
    <property type="entry name" value="Alanine racemase"/>
    <property type="match status" value="1"/>
</dbReference>
<evidence type="ECO:0000313" key="10">
    <source>
        <dbReference type="Proteomes" id="UP000669903"/>
    </source>
</evidence>
<sequence>MSPNDLNEINVFDDAADNMDVIKTIIDRRNQEDGFYIVDIGDIINKHREWITKIPRVTPHYGMSIKPILQLHFSPSSKLISAVKCNPDPNVIKILAALNTGFDCASEQEIRQVMQYGVQADRIIFANPYKCPSHIKYAKKMNIEQITADSELELLKIKDLYSEAKIVIRIRCDAKNSECNLGLKFGCEPDEDAVRLIQLTANLGLTLHGFSFHVGSPCGELNAYSRGIGICKRLIAIAKSMGCQDVQLIDIGGGFPGQSGTDIDKLANVINDAIHDLDSSIRVVSEPGRYYVESAFTVASFLHSKKIVHKNGKFMRMYYANIGTYNSFLDELICPNTKVLRILFEPASDEKFLSTLWGPTCDSFDVIAKDVLLPELHIGDWLVWENVGAYSLCLSTTFNGFPIPKVIPFIRKTQWENLMTEIKLMQRSMEFIEWSKSVEREHYIENR</sequence>
<organism evidence="9 10">
    <name type="scientific">Acromyrmex charruanus</name>
    <dbReference type="NCBI Taxonomy" id="2715315"/>
    <lineage>
        <taxon>Eukaryota</taxon>
        <taxon>Metazoa</taxon>
        <taxon>Ecdysozoa</taxon>
        <taxon>Arthropoda</taxon>
        <taxon>Hexapoda</taxon>
        <taxon>Insecta</taxon>
        <taxon>Pterygota</taxon>
        <taxon>Neoptera</taxon>
        <taxon>Endopterygota</taxon>
        <taxon>Hymenoptera</taxon>
        <taxon>Apocrita</taxon>
        <taxon>Aculeata</taxon>
        <taxon>Formicoidea</taxon>
        <taxon>Formicidae</taxon>
        <taxon>Myrmicinae</taxon>
        <taxon>Acromyrmex</taxon>
    </lineage>
</organism>
<dbReference type="GO" id="GO:0004586">
    <property type="term" value="F:ornithine decarboxylase activity"/>
    <property type="evidence" value="ECO:0007669"/>
    <property type="project" value="TreeGrafter"/>
</dbReference>